<dbReference type="RefSeq" id="XP_009758288.1">
    <property type="nucleotide sequence ID" value="XM_009759986.1"/>
</dbReference>
<dbReference type="AlphaFoldDB" id="A0A1U7UVR6"/>
<evidence type="ECO:0000313" key="2">
    <source>
        <dbReference type="RefSeq" id="XP_009758288.1"/>
    </source>
</evidence>
<organism evidence="1 2">
    <name type="scientific">Nicotiana sylvestris</name>
    <name type="common">Wood tobacco</name>
    <name type="synonym">South American tobacco</name>
    <dbReference type="NCBI Taxonomy" id="4096"/>
    <lineage>
        <taxon>Eukaryota</taxon>
        <taxon>Viridiplantae</taxon>
        <taxon>Streptophyta</taxon>
        <taxon>Embryophyta</taxon>
        <taxon>Tracheophyta</taxon>
        <taxon>Spermatophyta</taxon>
        <taxon>Magnoliopsida</taxon>
        <taxon>eudicotyledons</taxon>
        <taxon>Gunneridae</taxon>
        <taxon>Pentapetalae</taxon>
        <taxon>asterids</taxon>
        <taxon>lamiids</taxon>
        <taxon>Solanales</taxon>
        <taxon>Solanaceae</taxon>
        <taxon>Nicotianoideae</taxon>
        <taxon>Nicotianeae</taxon>
        <taxon>Nicotiana</taxon>
    </lineage>
</organism>
<sequence>MKNHFHGIYAYKFPTFLSDQEVKIQKYKRRQNQIISLEEKFLKRPATQDEVFEYTHMKKLKDGTKTIGIEPRAKTTYNTCKQSLYEFIQTNQLMIKESQSNHRMRIIWTCGLRRLVAYTREEFTALDQSLVLAVGLLVAHLPQGPRLIRISLSY</sequence>
<accession>A0A1U7UVR6</accession>
<evidence type="ECO:0000313" key="1">
    <source>
        <dbReference type="Proteomes" id="UP000189701"/>
    </source>
</evidence>
<keyword evidence="1" id="KW-1185">Reference proteome</keyword>
<name>A0A1U7UVR6_NICSY</name>
<dbReference type="Proteomes" id="UP000189701">
    <property type="component" value="Unplaced"/>
</dbReference>
<proteinExistence type="predicted"/>
<protein>
    <submittedName>
        <fullName evidence="2">Uncharacterized protein LOC104211002 isoform X1</fullName>
    </submittedName>
</protein>
<reference evidence="2" key="2">
    <citation type="submission" date="2025-08" db="UniProtKB">
        <authorList>
            <consortium name="RefSeq"/>
        </authorList>
    </citation>
    <scope>IDENTIFICATION</scope>
    <source>
        <tissue evidence="2">Leaf</tissue>
    </source>
</reference>
<reference evidence="1" key="1">
    <citation type="journal article" date="2013" name="Genome Biol.">
        <title>Reference genomes and transcriptomes of Nicotiana sylvestris and Nicotiana tomentosiformis.</title>
        <authorList>
            <person name="Sierro N."/>
            <person name="Battey J.N."/>
            <person name="Ouadi S."/>
            <person name="Bovet L."/>
            <person name="Goepfert S."/>
            <person name="Bakaher N."/>
            <person name="Peitsch M.C."/>
            <person name="Ivanov N.V."/>
        </authorList>
    </citation>
    <scope>NUCLEOTIDE SEQUENCE [LARGE SCALE GENOMIC DNA]</scope>
</reference>
<gene>
    <name evidence="2" type="primary">LOC104211002</name>
</gene>